<gene>
    <name evidence="5" type="ORF">TRICI_005446</name>
</gene>
<evidence type="ECO:0000259" key="4">
    <source>
        <dbReference type="Pfam" id="PF01176"/>
    </source>
</evidence>
<dbReference type="Pfam" id="PF01176">
    <property type="entry name" value="eIF-1a"/>
    <property type="match status" value="1"/>
</dbReference>
<comment type="caution">
    <text evidence="5">The sequence shown here is derived from an EMBL/GenBank/DDBJ whole genome shotgun (WGS) entry which is preliminary data.</text>
</comment>
<dbReference type="GO" id="GO:0003743">
    <property type="term" value="F:translation initiation factor activity"/>
    <property type="evidence" value="ECO:0007669"/>
    <property type="project" value="InterPro"/>
</dbReference>
<evidence type="ECO:0000256" key="1">
    <source>
        <dbReference type="ARBA" id="ARBA00007340"/>
    </source>
</evidence>
<accession>A0A642USM9</accession>
<dbReference type="InterPro" id="IPR001253">
    <property type="entry name" value="TIF_eIF-1A"/>
</dbReference>
<dbReference type="PANTHER" id="PTHR21641:SF0">
    <property type="entry name" value="RNA-BINDING PROTEIN EIF1AD-RELATED"/>
    <property type="match status" value="1"/>
</dbReference>
<dbReference type="AlphaFoldDB" id="A0A642USM9"/>
<dbReference type="SUPFAM" id="SSF50249">
    <property type="entry name" value="Nucleic acid-binding proteins"/>
    <property type="match status" value="1"/>
</dbReference>
<keyword evidence="6" id="KW-1185">Reference proteome</keyword>
<keyword evidence="2" id="KW-0694">RNA-binding</keyword>
<dbReference type="Proteomes" id="UP000761534">
    <property type="component" value="Unassembled WGS sequence"/>
</dbReference>
<organism evidence="5 6">
    <name type="scientific">Trichomonascus ciferrii</name>
    <dbReference type="NCBI Taxonomy" id="44093"/>
    <lineage>
        <taxon>Eukaryota</taxon>
        <taxon>Fungi</taxon>
        <taxon>Dikarya</taxon>
        <taxon>Ascomycota</taxon>
        <taxon>Saccharomycotina</taxon>
        <taxon>Dipodascomycetes</taxon>
        <taxon>Dipodascales</taxon>
        <taxon>Trichomonascaceae</taxon>
        <taxon>Trichomonascus</taxon>
        <taxon>Trichomonascus ciferrii complex</taxon>
    </lineage>
</organism>
<evidence type="ECO:0000313" key="5">
    <source>
        <dbReference type="EMBL" id="KAA8904576.1"/>
    </source>
</evidence>
<dbReference type="OrthoDB" id="1738325at2759"/>
<dbReference type="SMART" id="SM00652">
    <property type="entry name" value="eIF1a"/>
    <property type="match status" value="1"/>
</dbReference>
<evidence type="ECO:0000256" key="3">
    <source>
        <dbReference type="SAM" id="MobiDB-lite"/>
    </source>
</evidence>
<evidence type="ECO:0000256" key="2">
    <source>
        <dbReference type="ARBA" id="ARBA00022884"/>
    </source>
</evidence>
<reference evidence="5" key="1">
    <citation type="journal article" date="2019" name="G3 (Bethesda)">
        <title>Genome Assemblies of Two Rare Opportunistic Yeast Pathogens: Diutina rugosa (syn. Candida rugosa) and Trichomonascus ciferrii (syn. Candida ciferrii).</title>
        <authorList>
            <person name="Mixao V."/>
            <person name="Saus E."/>
            <person name="Hansen A.P."/>
            <person name="Lass-Florl C."/>
            <person name="Gabaldon T."/>
        </authorList>
    </citation>
    <scope>NUCLEOTIDE SEQUENCE</scope>
    <source>
        <strain evidence="5">CBS 4856</strain>
    </source>
</reference>
<dbReference type="InterPro" id="IPR006196">
    <property type="entry name" value="RNA-binding_domain_S1_IF1"/>
</dbReference>
<comment type="similarity">
    <text evidence="1">Belongs to the EIF1AD family.</text>
</comment>
<dbReference type="PANTHER" id="PTHR21641">
    <property type="entry name" value="TRANSLATION INITIATION FACTOR-RELATED"/>
    <property type="match status" value="1"/>
</dbReference>
<proteinExistence type="inferred from homology"/>
<protein>
    <recommendedName>
        <fullName evidence="4">S1-like domain-containing protein</fullName>
    </recommendedName>
</protein>
<feature type="region of interest" description="Disordered" evidence="3">
    <location>
        <begin position="1"/>
        <end position="20"/>
    </location>
</feature>
<dbReference type="Gene3D" id="2.40.50.140">
    <property type="entry name" value="Nucleic acid-binding proteins"/>
    <property type="match status" value="1"/>
</dbReference>
<dbReference type="EMBL" id="SWFS01000428">
    <property type="protein sequence ID" value="KAA8904576.1"/>
    <property type="molecule type" value="Genomic_DNA"/>
</dbReference>
<feature type="domain" description="S1-like" evidence="4">
    <location>
        <begin position="28"/>
        <end position="97"/>
    </location>
</feature>
<dbReference type="VEuPathDB" id="FungiDB:TRICI_005446"/>
<dbReference type="InterPro" id="IPR012340">
    <property type="entry name" value="NA-bd_OB-fold"/>
</dbReference>
<sequence length="145" mass="16451">MGRKVKGGASQRVYETVGEPPEELNKDQVIGAIAKPLGNSLYDLEVPESQWGRVIEIFPDLKDKTDRTIVISMPPKFRNTVFVKRGGQVVVDLYTDEPSTRAYGDLSNVVTNKKEWQRYPYWPQEYKQPEQTQIDLGISSSSDSE</sequence>
<dbReference type="GO" id="GO:0003723">
    <property type="term" value="F:RNA binding"/>
    <property type="evidence" value="ECO:0007669"/>
    <property type="project" value="UniProtKB-KW"/>
</dbReference>
<dbReference type="GO" id="GO:0005634">
    <property type="term" value="C:nucleus"/>
    <property type="evidence" value="ECO:0007669"/>
    <property type="project" value="TreeGrafter"/>
</dbReference>
<dbReference type="InterPro" id="IPR039294">
    <property type="entry name" value="EIF1AD"/>
</dbReference>
<name>A0A642USM9_9ASCO</name>
<evidence type="ECO:0000313" key="6">
    <source>
        <dbReference type="Proteomes" id="UP000761534"/>
    </source>
</evidence>